<organism evidence="1 2">
    <name type="scientific">Fumia xinanensis</name>
    <dbReference type="NCBI Taxonomy" id="2763659"/>
    <lineage>
        <taxon>Bacteria</taxon>
        <taxon>Bacillati</taxon>
        <taxon>Bacillota</taxon>
        <taxon>Clostridia</taxon>
        <taxon>Eubacteriales</taxon>
        <taxon>Oscillospiraceae</taxon>
        <taxon>Fumia</taxon>
    </lineage>
</organism>
<dbReference type="RefSeq" id="WP_249294169.1">
    <property type="nucleotide sequence ID" value="NZ_JACRSV010000001.1"/>
</dbReference>
<evidence type="ECO:0000313" key="2">
    <source>
        <dbReference type="Proteomes" id="UP000610760"/>
    </source>
</evidence>
<reference evidence="1" key="1">
    <citation type="submission" date="2020-08" db="EMBL/GenBank/DDBJ databases">
        <title>Genome public.</title>
        <authorList>
            <person name="Liu C."/>
            <person name="Sun Q."/>
        </authorList>
    </citation>
    <scope>NUCLEOTIDE SEQUENCE</scope>
    <source>
        <strain evidence="1">NSJ-33</strain>
    </source>
</reference>
<gene>
    <name evidence="1" type="ORF">H8710_04190</name>
</gene>
<name>A0A926E0W8_9FIRM</name>
<accession>A0A926E0W8</accession>
<sequence length="272" mass="31792">MKITDGYDTINLNHAASFYTRIAKGLYWVPVNMLGKSRYTNEQLFFLTRSKSAQEVQNLKLNAYEALQLFQVIKKFSSDEDIVFWNDGQHNWELHKSGRFAFETNHGCCASAAAWFHYVLSRSYEQVGYLGYIRPDLSGHVMNYIYHNSHYYIIDPTTQVATNAVEVPVESGTFDIYRKAKLSTGVCYLAESLLDYANYHLRLQKIKSFTFSYYCLPGFECIPAHFLTHDNDVIHLYAPQPYQFILNTHIQFHHVPQVVFPTKYNKYSDRYF</sequence>
<comment type="caution">
    <text evidence="1">The sequence shown here is derived from an EMBL/GenBank/DDBJ whole genome shotgun (WGS) entry which is preliminary data.</text>
</comment>
<dbReference type="AlphaFoldDB" id="A0A926E0W8"/>
<protein>
    <submittedName>
        <fullName evidence="1">Uncharacterized protein</fullName>
    </submittedName>
</protein>
<evidence type="ECO:0000313" key="1">
    <source>
        <dbReference type="EMBL" id="MBC8559266.1"/>
    </source>
</evidence>
<dbReference type="Proteomes" id="UP000610760">
    <property type="component" value="Unassembled WGS sequence"/>
</dbReference>
<proteinExistence type="predicted"/>
<dbReference type="EMBL" id="JACRSV010000001">
    <property type="protein sequence ID" value="MBC8559266.1"/>
    <property type="molecule type" value="Genomic_DNA"/>
</dbReference>
<keyword evidence="2" id="KW-1185">Reference proteome</keyword>